<dbReference type="Gene3D" id="3.40.50.880">
    <property type="match status" value="1"/>
</dbReference>
<dbReference type="InterPro" id="IPR033752">
    <property type="entry name" value="MetA_family"/>
</dbReference>
<dbReference type="Proteomes" id="UP000184096">
    <property type="component" value="Chromosome I"/>
</dbReference>
<evidence type="ECO:0000256" key="4">
    <source>
        <dbReference type="HAMAP-Rule" id="MF_00295"/>
    </source>
</evidence>
<evidence type="ECO:0000313" key="7">
    <source>
        <dbReference type="Proteomes" id="UP000184096"/>
    </source>
</evidence>
<comment type="function">
    <text evidence="4">Transfers a succinyl group from succinyl-CoA to L-homoserine, forming succinyl-L-homoserine.</text>
</comment>
<dbReference type="GO" id="GO:0008899">
    <property type="term" value="F:homoserine O-succinyltransferase activity"/>
    <property type="evidence" value="ECO:0007669"/>
    <property type="project" value="UniProtKB-EC"/>
</dbReference>
<dbReference type="RefSeq" id="WP_072818025.1">
    <property type="nucleotide sequence ID" value="NZ_LT670849.1"/>
</dbReference>
<feature type="site" description="Important for acyl-CoA specificity" evidence="4">
    <location>
        <position position="114"/>
    </location>
</feature>
<dbReference type="Pfam" id="PF04204">
    <property type="entry name" value="HTS"/>
    <property type="match status" value="1"/>
</dbReference>
<feature type="binding site" evidence="4">
    <location>
        <position position="196"/>
    </location>
    <ligand>
        <name>substrate</name>
    </ligand>
</feature>
<protein>
    <recommendedName>
        <fullName evidence="4">Homoserine O-succinyltransferase</fullName>
        <shortName evidence="4">HST</shortName>
        <ecNumber evidence="4">2.3.1.46</ecNumber>
    </recommendedName>
    <alternativeName>
        <fullName evidence="4">Homoserine transsuccinylase</fullName>
        <shortName evidence="4">HTS</shortName>
    </alternativeName>
</protein>
<evidence type="ECO:0000256" key="2">
    <source>
        <dbReference type="ARBA" id="ARBA00022679"/>
    </source>
</evidence>
<dbReference type="NCBIfam" id="NF003776">
    <property type="entry name" value="PRK05368.1-3"/>
    <property type="match status" value="1"/>
</dbReference>
<comment type="catalytic activity">
    <reaction evidence="4">
        <text>L-homoserine + succinyl-CoA = O-succinyl-L-homoserine + CoA</text>
        <dbReference type="Rhea" id="RHEA:22008"/>
        <dbReference type="ChEBI" id="CHEBI:57287"/>
        <dbReference type="ChEBI" id="CHEBI:57292"/>
        <dbReference type="ChEBI" id="CHEBI:57476"/>
        <dbReference type="ChEBI" id="CHEBI:57661"/>
        <dbReference type="EC" id="2.3.1.46"/>
    </reaction>
</comment>
<feature type="site" description="Important for acyl-CoA specificity" evidence="4">
    <location>
        <position position="148"/>
    </location>
</feature>
<keyword evidence="1 4" id="KW-0028">Amino-acid biosynthesis</keyword>
<sequence length="340" mass="38009">MTVLLEKRRLIVSPGLVPAQQRREDKLGHPKNVDADLTIGLINNMPDSALKATERQFMRLLRQAAGDVRIDFHCFSLASVSRSQSAKGRIDGQYTDIAELDRLPIDGLIITGAEPHTANLNDEAYWRDLTDIIDWAKENTHSTIWSCLAAHAAVLYLDGIERKPLETKCSGVYDCASVSPHWLTDGLPSPFKVAHSRLNELRADELTANGYQLLSQLPRGGVNSFAKDFGSQFIFFQGHPEYEALSLEREYLRDIARFLAGERDRYPGIPVGYFDTGTELRLTAFALRAQNERRPALIAELPERTLREDIAMGAAATVMFRNWIGFLSARARAVSPEANL</sequence>
<dbReference type="PANTHER" id="PTHR20919:SF0">
    <property type="entry name" value="HOMOSERINE O-SUCCINYLTRANSFERASE"/>
    <property type="match status" value="1"/>
</dbReference>
<keyword evidence="2 4" id="KW-0808">Transferase</keyword>
<keyword evidence="4" id="KW-0963">Cytoplasm</keyword>
<dbReference type="UniPathway" id="UPA00051">
    <property type="reaction ID" value="UER00075"/>
</dbReference>
<dbReference type="GO" id="GO:0004414">
    <property type="term" value="F:homoserine O-acetyltransferase activity"/>
    <property type="evidence" value="ECO:0007669"/>
    <property type="project" value="UniProtKB-UniRule"/>
</dbReference>
<dbReference type="AlphaFoldDB" id="A0A1M7TQ61"/>
<name>A0A1M7TQ61_9BRAD</name>
<dbReference type="EC" id="2.3.1.46" evidence="4"/>
<dbReference type="InterPro" id="IPR029062">
    <property type="entry name" value="Class_I_gatase-like"/>
</dbReference>
<feature type="binding site" evidence="4">
    <location>
        <position position="168"/>
    </location>
    <ligand>
        <name>substrate</name>
    </ligand>
</feature>
<dbReference type="PANTHER" id="PTHR20919">
    <property type="entry name" value="HOMOSERINE O-SUCCINYLTRANSFERASE"/>
    <property type="match status" value="1"/>
</dbReference>
<dbReference type="SUPFAM" id="SSF52317">
    <property type="entry name" value="Class I glutamine amidotransferase-like"/>
    <property type="match status" value="1"/>
</dbReference>
<comment type="similarity">
    <text evidence="4">Belongs to the MetA family.</text>
</comment>
<feature type="site" description="Important for substrate specificity" evidence="4">
    <location>
        <position position="196"/>
    </location>
</feature>
<feature type="active site" description="Proton acceptor" evidence="4">
    <location>
        <position position="239"/>
    </location>
</feature>
<reference evidence="7" key="1">
    <citation type="submission" date="2016-11" db="EMBL/GenBank/DDBJ databases">
        <authorList>
            <person name="Varghese N."/>
            <person name="Submissions S."/>
        </authorList>
    </citation>
    <scope>NUCLEOTIDE SEQUENCE [LARGE SCALE GENOMIC DNA]</scope>
    <source>
        <strain evidence="7">GAS401</strain>
    </source>
</reference>
<accession>A0A1M7TQ61</accession>
<comment type="subcellular location">
    <subcellularLocation>
        <location evidence="4">Cytoplasm</location>
    </subcellularLocation>
</comment>
<proteinExistence type="inferred from homology"/>
<dbReference type="OrthoDB" id="9772423at2"/>
<comment type="pathway">
    <text evidence="4">Amino-acid biosynthesis; L-methionine biosynthesis via de novo pathway; O-succinyl-L-homoserine from L-homoserine: step 1/1.</text>
</comment>
<evidence type="ECO:0000313" key="6">
    <source>
        <dbReference type="EMBL" id="SHN72877.1"/>
    </source>
</evidence>
<keyword evidence="3 4" id="KW-0012">Acyltransferase</keyword>
<keyword evidence="4" id="KW-0486">Methionine biosynthesis</keyword>
<evidence type="ECO:0000256" key="3">
    <source>
        <dbReference type="ARBA" id="ARBA00023315"/>
    </source>
</evidence>
<feature type="active site" evidence="4">
    <location>
        <position position="241"/>
    </location>
</feature>
<evidence type="ECO:0000256" key="1">
    <source>
        <dbReference type="ARBA" id="ARBA00022605"/>
    </source>
</evidence>
<feature type="binding site" evidence="4">
    <location>
        <position position="253"/>
    </location>
    <ligand>
        <name>substrate</name>
    </ligand>
</feature>
<dbReference type="GO" id="GO:0005737">
    <property type="term" value="C:cytoplasm"/>
    <property type="evidence" value="ECO:0007669"/>
    <property type="project" value="UniProtKB-SubCell"/>
</dbReference>
<dbReference type="HAMAP" id="MF_00295">
    <property type="entry name" value="MetA_acyltransf"/>
    <property type="match status" value="1"/>
</dbReference>
<evidence type="ECO:0000256" key="5">
    <source>
        <dbReference type="PIRSR" id="PIRSR000450-1"/>
    </source>
</evidence>
<dbReference type="EMBL" id="LT670849">
    <property type="protein sequence ID" value="SHN72877.1"/>
    <property type="molecule type" value="Genomic_DNA"/>
</dbReference>
<keyword evidence="7" id="KW-1185">Reference proteome</keyword>
<dbReference type="GO" id="GO:0009086">
    <property type="term" value="P:methionine biosynthetic process"/>
    <property type="evidence" value="ECO:0007669"/>
    <property type="project" value="UniProtKB-UniRule"/>
</dbReference>
<organism evidence="6 7">
    <name type="scientific">Bradyrhizobium erythrophlei</name>
    <dbReference type="NCBI Taxonomy" id="1437360"/>
    <lineage>
        <taxon>Bacteria</taxon>
        <taxon>Pseudomonadati</taxon>
        <taxon>Pseudomonadota</taxon>
        <taxon>Alphaproteobacteria</taxon>
        <taxon>Hyphomicrobiales</taxon>
        <taxon>Nitrobacteraceae</taxon>
        <taxon>Bradyrhizobium</taxon>
    </lineage>
</organism>
<feature type="active site" description="Acyl-thioester intermediate" evidence="4 5">
    <location>
        <position position="147"/>
    </location>
</feature>
<gene>
    <name evidence="4" type="primary">metAS</name>
    <name evidence="6" type="ORF">SAMN05444170_2351</name>
</gene>
<comment type="caution">
    <text evidence="4">Lacks conserved residue(s) required for the propagation of feature annotation.</text>
</comment>